<gene>
    <name evidence="1" type="ORF">E2986_11073</name>
</gene>
<dbReference type="Proteomes" id="UP000655588">
    <property type="component" value="Unassembled WGS sequence"/>
</dbReference>
<evidence type="ECO:0000313" key="2">
    <source>
        <dbReference type="Proteomes" id="UP000655588"/>
    </source>
</evidence>
<organism evidence="1 2">
    <name type="scientific">Frieseomelitta varia</name>
    <dbReference type="NCBI Taxonomy" id="561572"/>
    <lineage>
        <taxon>Eukaryota</taxon>
        <taxon>Metazoa</taxon>
        <taxon>Ecdysozoa</taxon>
        <taxon>Arthropoda</taxon>
        <taxon>Hexapoda</taxon>
        <taxon>Insecta</taxon>
        <taxon>Pterygota</taxon>
        <taxon>Neoptera</taxon>
        <taxon>Endopterygota</taxon>
        <taxon>Hymenoptera</taxon>
        <taxon>Apocrita</taxon>
        <taxon>Aculeata</taxon>
        <taxon>Apoidea</taxon>
        <taxon>Anthophila</taxon>
        <taxon>Apidae</taxon>
        <taxon>Frieseomelitta</taxon>
    </lineage>
</organism>
<evidence type="ECO:0000313" key="1">
    <source>
        <dbReference type="EMBL" id="KAF3429673.1"/>
    </source>
</evidence>
<comment type="caution">
    <text evidence="1">The sequence shown here is derived from an EMBL/GenBank/DDBJ whole genome shotgun (WGS) entry which is preliminary data.</text>
</comment>
<protein>
    <submittedName>
        <fullName evidence="1">Uncharacterized protein</fullName>
    </submittedName>
</protein>
<keyword evidence="2" id="KW-1185">Reference proteome</keyword>
<proteinExistence type="predicted"/>
<reference evidence="1" key="1">
    <citation type="submission" date="2019-11" db="EMBL/GenBank/DDBJ databases">
        <title>The nuclear and mitochondrial genomes of Frieseomelitta varia - a highly eusocial stingless bee (Meliponini) with a permanently sterile worker caste.</title>
        <authorList>
            <person name="Freitas F.C.P."/>
            <person name="Lourenco A.P."/>
            <person name="Nunes F.M.F."/>
            <person name="Paschoal A.R."/>
            <person name="Abreu F.C.P."/>
            <person name="Barbin F.O."/>
            <person name="Bataglia L."/>
            <person name="Cardoso-Junior C.A.M."/>
            <person name="Cervoni M.S."/>
            <person name="Silva S.R."/>
            <person name="Dalarmi F."/>
            <person name="Del Lama M.A."/>
            <person name="Depintor T.S."/>
            <person name="Ferreira K.M."/>
            <person name="Goria P.S."/>
            <person name="Jaskot M.C."/>
            <person name="Lago D.C."/>
            <person name="Luna-Lucena D."/>
            <person name="Moda L.M."/>
            <person name="Nascimento L."/>
            <person name="Pedrino M."/>
            <person name="Rabico F.O."/>
            <person name="Sanches F.C."/>
            <person name="Santos D.E."/>
            <person name="Santos C.G."/>
            <person name="Vieira J."/>
            <person name="Lopes T.F."/>
            <person name="Barchuk A.R."/>
            <person name="Hartfelder K."/>
            <person name="Simoes Z.L.P."/>
            <person name="Bitondi M.M.G."/>
            <person name="Pinheiro D.G."/>
        </authorList>
    </citation>
    <scope>NUCLEOTIDE SEQUENCE</scope>
    <source>
        <strain evidence="1">USP_RPSP 00005682</strain>
        <tissue evidence="1">Whole individual</tissue>
    </source>
</reference>
<name>A0A833WET6_9HYME</name>
<dbReference type="AlphaFoldDB" id="A0A833WET6"/>
<dbReference type="EMBL" id="WNWW01000147">
    <property type="protein sequence ID" value="KAF3429673.1"/>
    <property type="molecule type" value="Genomic_DNA"/>
</dbReference>
<accession>A0A833WET6</accession>
<sequence length="287" mass="33250">MQLFGNCVFGESDSNVQRKFMDYSRRCNSNWVKVSLKSVAFIALETGTRSAKDAYRKTGEKGSRYSSVVNFYPVMSYRRVQKESDELSYTIEGHCAEQYRIFQQEESFSKTIGHSSMGRSVVDLMTFLDVCQLYLQTRRQSRNLCTLWAIVTFIRTEDTGEFLRWCRAYTVPHLRYRNNYSSSSDKEKQRVDKLILKILQELFYCGCIPPSDIGLIDSSSTKKYFIFIFELFCSLNPKVGYKNSNNFLILSTRFYVLLFLTEKCLIFTNVGFLCSIADTCVDEGKPS</sequence>